<dbReference type="InterPro" id="IPR050465">
    <property type="entry name" value="UPF0194_transport"/>
</dbReference>
<dbReference type="OrthoDB" id="9806939at2"/>
<dbReference type="Gene3D" id="2.40.50.100">
    <property type="match status" value="1"/>
</dbReference>
<evidence type="ECO:0000313" key="4">
    <source>
        <dbReference type="EMBL" id="KJZ08965.1"/>
    </source>
</evidence>
<dbReference type="EMBL" id="JXYA01000023">
    <property type="protein sequence ID" value="KJZ08965.1"/>
    <property type="molecule type" value="Genomic_DNA"/>
</dbReference>
<dbReference type="SUPFAM" id="SSF111369">
    <property type="entry name" value="HlyD-like secretion proteins"/>
    <property type="match status" value="1"/>
</dbReference>
<dbReference type="Gene3D" id="2.40.30.170">
    <property type="match status" value="1"/>
</dbReference>
<dbReference type="PANTHER" id="PTHR32347:SF23">
    <property type="entry name" value="BLL5650 PROTEIN"/>
    <property type="match status" value="1"/>
</dbReference>
<dbReference type="PANTHER" id="PTHR32347">
    <property type="entry name" value="EFFLUX SYSTEM COMPONENT YKNX-RELATED"/>
    <property type="match status" value="1"/>
</dbReference>
<evidence type="ECO:0000256" key="1">
    <source>
        <dbReference type="ARBA" id="ARBA00004196"/>
    </source>
</evidence>
<dbReference type="RefSeq" id="WP_046005090.1">
    <property type="nucleotide sequence ID" value="NZ_JXYA01000023.1"/>
</dbReference>
<dbReference type="Proteomes" id="UP000033452">
    <property type="component" value="Unassembled WGS sequence"/>
</dbReference>
<accession>A0A0F4QNY7</accession>
<keyword evidence="5" id="KW-1185">Reference proteome</keyword>
<evidence type="ECO:0000256" key="2">
    <source>
        <dbReference type="ARBA" id="ARBA00023054"/>
    </source>
</evidence>
<keyword evidence="2 3" id="KW-0175">Coiled coil</keyword>
<gene>
    <name evidence="4" type="ORF">TW77_11330</name>
</gene>
<feature type="coiled-coil region" evidence="3">
    <location>
        <begin position="197"/>
        <end position="238"/>
    </location>
</feature>
<evidence type="ECO:0000256" key="3">
    <source>
        <dbReference type="SAM" id="Coils"/>
    </source>
</evidence>
<comment type="caution">
    <text evidence="4">The sequence shown here is derived from an EMBL/GenBank/DDBJ whole genome shotgun (WGS) entry which is preliminary data.</text>
</comment>
<comment type="subcellular location">
    <subcellularLocation>
        <location evidence="1">Cell envelope</location>
    </subcellularLocation>
</comment>
<dbReference type="AlphaFoldDB" id="A0A0F4QNY7"/>
<dbReference type="GO" id="GO:0030313">
    <property type="term" value="C:cell envelope"/>
    <property type="evidence" value="ECO:0007669"/>
    <property type="project" value="UniProtKB-SubCell"/>
</dbReference>
<protein>
    <submittedName>
        <fullName evidence="4">RND transporter</fullName>
    </submittedName>
</protein>
<name>A0A0F4QNY7_9GAMM</name>
<reference evidence="4 5" key="1">
    <citation type="journal article" date="2015" name="BMC Genomics">
        <title>Genome mining reveals unlocked bioactive potential of marine Gram-negative bacteria.</title>
        <authorList>
            <person name="Machado H."/>
            <person name="Sonnenschein E.C."/>
            <person name="Melchiorsen J."/>
            <person name="Gram L."/>
        </authorList>
    </citation>
    <scope>NUCLEOTIDE SEQUENCE [LARGE SCALE GENOMIC DNA]</scope>
    <source>
        <strain evidence="4 5">S2471</strain>
    </source>
</reference>
<dbReference type="PATRIC" id="fig|43658.5.peg.2395"/>
<proteinExistence type="predicted"/>
<sequence length="425" mass="46645">MDIVRTNKRPLLSGKAKVMSALGLVVVGALALFFNHHISASNLVDKAPLLIDTVRRGELKVTVRGSGILVPAQIRWITTQVDGRVEQVFKKAGAEVKQGDVLLQLSNPELEEALAQARWELQALAAQTHAEQVALESTVLDQEIAVVDEKLSLERAQLTLAAQEKLLAQGIVAVSKIDFEEVKINVAQYQQRFALEQQRLQKRRENLAAQLRAGNARMNSLRKRVARLEQQVNGLSVVATMDSIVQAMPLESGQQVSAGSNLAMLARNDQFFAELRIPESQVKDVQLGQVVTLDTRASQISGTVQRIDPVVSDSAVLVEVALSGELPKEVRPALSVDGVIEIATIEDALFVKRPVKASGFSQASLYLLARSGEQAHRRPLTFGHMSSQYIEIEHGAAEGERVILSDTSHWQHGEVRFRQSFSSLQ</sequence>
<organism evidence="4 5">
    <name type="scientific">Pseudoalteromonas rubra</name>
    <dbReference type="NCBI Taxonomy" id="43658"/>
    <lineage>
        <taxon>Bacteria</taxon>
        <taxon>Pseudomonadati</taxon>
        <taxon>Pseudomonadota</taxon>
        <taxon>Gammaproteobacteria</taxon>
        <taxon>Alteromonadales</taxon>
        <taxon>Pseudoalteromonadaceae</taxon>
        <taxon>Pseudoalteromonas</taxon>
    </lineage>
</organism>
<evidence type="ECO:0000313" key="5">
    <source>
        <dbReference type="Proteomes" id="UP000033452"/>
    </source>
</evidence>